<evidence type="ECO:0000313" key="4">
    <source>
        <dbReference type="Proteomes" id="UP001301769"/>
    </source>
</evidence>
<evidence type="ECO:0000256" key="1">
    <source>
        <dbReference type="SAM" id="MobiDB-lite"/>
    </source>
</evidence>
<evidence type="ECO:0000259" key="2">
    <source>
        <dbReference type="Pfam" id="PF10313"/>
    </source>
</evidence>
<gene>
    <name evidence="3" type="ORF">QBC37DRAFT_458235</name>
</gene>
<feature type="compositionally biased region" description="Low complexity" evidence="1">
    <location>
        <begin position="448"/>
        <end position="460"/>
    </location>
</feature>
<feature type="compositionally biased region" description="Low complexity" evidence="1">
    <location>
        <begin position="509"/>
        <end position="528"/>
    </location>
</feature>
<dbReference type="SUPFAM" id="SSF82171">
    <property type="entry name" value="DPP6 N-terminal domain-like"/>
    <property type="match status" value="1"/>
</dbReference>
<proteinExistence type="predicted"/>
<accession>A0AAN6YBP3</accession>
<dbReference type="EMBL" id="MU858077">
    <property type="protein sequence ID" value="KAK4215655.1"/>
    <property type="molecule type" value="Genomic_DNA"/>
</dbReference>
<dbReference type="InterPro" id="IPR015943">
    <property type="entry name" value="WD40/YVTN_repeat-like_dom_sf"/>
</dbReference>
<dbReference type="Pfam" id="PF10313">
    <property type="entry name" value="DUF2415"/>
    <property type="match status" value="1"/>
</dbReference>
<organism evidence="3 4">
    <name type="scientific">Rhypophila decipiens</name>
    <dbReference type="NCBI Taxonomy" id="261697"/>
    <lineage>
        <taxon>Eukaryota</taxon>
        <taxon>Fungi</taxon>
        <taxon>Dikarya</taxon>
        <taxon>Ascomycota</taxon>
        <taxon>Pezizomycotina</taxon>
        <taxon>Sordariomycetes</taxon>
        <taxon>Sordariomycetidae</taxon>
        <taxon>Sordariales</taxon>
        <taxon>Naviculisporaceae</taxon>
        <taxon>Rhypophila</taxon>
    </lineage>
</organism>
<feature type="domain" description="DUF2415" evidence="2">
    <location>
        <begin position="313"/>
        <end position="352"/>
    </location>
</feature>
<dbReference type="PANTHER" id="PTHR43991:SF9">
    <property type="entry name" value="DUF2415 DOMAIN-CONTAINING PROTEIN"/>
    <property type="match status" value="1"/>
</dbReference>
<comment type="caution">
    <text evidence="3">The sequence shown here is derived from an EMBL/GenBank/DDBJ whole genome shotgun (WGS) entry which is preliminary data.</text>
</comment>
<dbReference type="SMART" id="SM00320">
    <property type="entry name" value="WD40"/>
    <property type="match status" value="3"/>
</dbReference>
<feature type="compositionally biased region" description="Basic and acidic residues" evidence="1">
    <location>
        <begin position="472"/>
        <end position="504"/>
    </location>
</feature>
<protein>
    <recommendedName>
        <fullName evidence="2">DUF2415 domain-containing protein</fullName>
    </recommendedName>
</protein>
<dbReference type="Proteomes" id="UP001301769">
    <property type="component" value="Unassembled WGS sequence"/>
</dbReference>
<reference evidence="3" key="2">
    <citation type="submission" date="2023-05" db="EMBL/GenBank/DDBJ databases">
        <authorList>
            <consortium name="Lawrence Berkeley National Laboratory"/>
            <person name="Steindorff A."/>
            <person name="Hensen N."/>
            <person name="Bonometti L."/>
            <person name="Westerberg I."/>
            <person name="Brannstrom I.O."/>
            <person name="Guillou S."/>
            <person name="Cros-Aarteil S."/>
            <person name="Calhoun S."/>
            <person name="Haridas S."/>
            <person name="Kuo A."/>
            <person name="Mondo S."/>
            <person name="Pangilinan J."/>
            <person name="Riley R."/>
            <person name="Labutti K."/>
            <person name="Andreopoulos B."/>
            <person name="Lipzen A."/>
            <person name="Chen C."/>
            <person name="Yanf M."/>
            <person name="Daum C."/>
            <person name="Ng V."/>
            <person name="Clum A."/>
            <person name="Ohm R."/>
            <person name="Martin F."/>
            <person name="Silar P."/>
            <person name="Natvig D."/>
            <person name="Lalanne C."/>
            <person name="Gautier V."/>
            <person name="Ament-Velasquez S.L."/>
            <person name="Kruys A."/>
            <person name="Hutchinson M.I."/>
            <person name="Powell A.J."/>
            <person name="Barry K."/>
            <person name="Miller A.N."/>
            <person name="Grigoriev I.V."/>
            <person name="Debuchy R."/>
            <person name="Gladieux P."/>
            <person name="Thoren M.H."/>
            <person name="Johannesson H."/>
        </authorList>
    </citation>
    <scope>NUCLEOTIDE SEQUENCE</scope>
    <source>
        <strain evidence="3">PSN293</strain>
    </source>
</reference>
<sequence length="635" mass="70242">MAVKDDIYYPNQDLILSNPRRHFRTTVNAVHWQLRSLIGAEKDNYVYFATGKGSLNIQRLNRTTHEAETVKRLSFQPRCLVARNGWVCCGGETGEFAAIHVGEETAGAEQNTAGSMDPDDRLPLDLGPEESILASLARLRPEKNILAQSKKVGKDRVNCITMWFPPSLVAAFEGAYSQPVAVLANNDKTVSVVGLWEDQVVLGELTYPDCVNRAVISPDGRLLIAVSDDPYLYIHERVEKPSHRPNAFRTADRPIYEWKPGSFAACFSSTGRFLAVGTQYGSISVFNVAAFTATDVDPLITSFKSSRPYAELGAVRDMAFAPGPIDLLAWTEDRGRVGVADLRSGFVSRQIIRLDKLDDYEHINIVDAPLERGIIDPRLLDTPLSSRREAVMSSLANSLDLSVESRADDTAVLEAFQEQRRRREQRAAGQAAGAPGPRLAWPERSTRPSENSRPSERSASVARTVNDILGNIRDHRERIRDGQERLRASVREADNTATDRDRRRGTFNSSTTGSARATPSTSTSTANSQESERRALVSRLIASNSPPGVSSGTENIEALAAYLMRDMRDWDNENPVRRTYIGGFGARSIAADPYDTSGLSWSDDGQILYVGSENGIYEFHVNLCGRRLFPSMTLR</sequence>
<feature type="region of interest" description="Disordered" evidence="1">
    <location>
        <begin position="419"/>
        <end position="534"/>
    </location>
</feature>
<reference evidence="3" key="1">
    <citation type="journal article" date="2023" name="Mol. Phylogenet. Evol.">
        <title>Genome-scale phylogeny and comparative genomics of the fungal order Sordariales.</title>
        <authorList>
            <person name="Hensen N."/>
            <person name="Bonometti L."/>
            <person name="Westerberg I."/>
            <person name="Brannstrom I.O."/>
            <person name="Guillou S."/>
            <person name="Cros-Aarteil S."/>
            <person name="Calhoun S."/>
            <person name="Haridas S."/>
            <person name="Kuo A."/>
            <person name="Mondo S."/>
            <person name="Pangilinan J."/>
            <person name="Riley R."/>
            <person name="LaButti K."/>
            <person name="Andreopoulos B."/>
            <person name="Lipzen A."/>
            <person name="Chen C."/>
            <person name="Yan M."/>
            <person name="Daum C."/>
            <person name="Ng V."/>
            <person name="Clum A."/>
            <person name="Steindorff A."/>
            <person name="Ohm R.A."/>
            <person name="Martin F."/>
            <person name="Silar P."/>
            <person name="Natvig D.O."/>
            <person name="Lalanne C."/>
            <person name="Gautier V."/>
            <person name="Ament-Velasquez S.L."/>
            <person name="Kruys A."/>
            <person name="Hutchinson M.I."/>
            <person name="Powell A.J."/>
            <person name="Barry K."/>
            <person name="Miller A.N."/>
            <person name="Grigoriev I.V."/>
            <person name="Debuchy R."/>
            <person name="Gladieux P."/>
            <person name="Hiltunen Thoren M."/>
            <person name="Johannesson H."/>
        </authorList>
    </citation>
    <scope>NUCLEOTIDE SEQUENCE</scope>
    <source>
        <strain evidence="3">PSN293</strain>
    </source>
</reference>
<name>A0AAN6YBP3_9PEZI</name>
<keyword evidence="4" id="KW-1185">Reference proteome</keyword>
<dbReference type="InterPro" id="IPR001680">
    <property type="entry name" value="WD40_rpt"/>
</dbReference>
<feature type="compositionally biased region" description="Low complexity" evidence="1">
    <location>
        <begin position="427"/>
        <end position="438"/>
    </location>
</feature>
<dbReference type="PANTHER" id="PTHR43991">
    <property type="entry name" value="WD REPEAT PROTEIN (AFU_ORTHOLOGUE AFUA_8G05640)-RELATED"/>
    <property type="match status" value="1"/>
</dbReference>
<dbReference type="AlphaFoldDB" id="A0AAN6YBP3"/>
<dbReference type="Gene3D" id="2.130.10.10">
    <property type="entry name" value="YVTN repeat-like/Quinoprotein amine dehydrogenase"/>
    <property type="match status" value="1"/>
</dbReference>
<evidence type="ECO:0000313" key="3">
    <source>
        <dbReference type="EMBL" id="KAK4215655.1"/>
    </source>
</evidence>
<dbReference type="InterPro" id="IPR019417">
    <property type="entry name" value="DUF2415"/>
</dbReference>